<feature type="domain" description="Holliday junction DNA helicase RuvA C-terminal" evidence="1">
    <location>
        <begin position="40"/>
        <end position="82"/>
    </location>
</feature>
<dbReference type="Pfam" id="PF07499">
    <property type="entry name" value="RuvA_C"/>
    <property type="match status" value="1"/>
</dbReference>
<dbReference type="InterPro" id="IPR011114">
    <property type="entry name" value="RuvA_C"/>
</dbReference>
<accession>A0A382AQH3</accession>
<gene>
    <name evidence="2" type="ORF">METZ01_LOCUS156572</name>
</gene>
<proteinExistence type="predicted"/>
<name>A0A382AQH3_9ZZZZ</name>
<dbReference type="GO" id="GO:0006310">
    <property type="term" value="P:DNA recombination"/>
    <property type="evidence" value="ECO:0007669"/>
    <property type="project" value="InterPro"/>
</dbReference>
<dbReference type="GO" id="GO:0006281">
    <property type="term" value="P:DNA repair"/>
    <property type="evidence" value="ECO:0007669"/>
    <property type="project" value="InterPro"/>
</dbReference>
<dbReference type="GO" id="GO:0009378">
    <property type="term" value="F:four-way junction helicase activity"/>
    <property type="evidence" value="ECO:0007669"/>
    <property type="project" value="InterPro"/>
</dbReference>
<organism evidence="2">
    <name type="scientific">marine metagenome</name>
    <dbReference type="NCBI Taxonomy" id="408172"/>
    <lineage>
        <taxon>unclassified sequences</taxon>
        <taxon>metagenomes</taxon>
        <taxon>ecological metagenomes</taxon>
    </lineage>
</organism>
<sequence>MIIEPIERIDCVPRYKQSQPIQQQVAPTPIRKKININNKAIQQAVEALTMLGWKSKKADNLVKQLSDSYSGDWDNFSEHVIRQVHAKQI</sequence>
<dbReference type="AlphaFoldDB" id="A0A382AQH3"/>
<dbReference type="EMBL" id="UINC01026378">
    <property type="protein sequence ID" value="SVB03718.1"/>
    <property type="molecule type" value="Genomic_DNA"/>
</dbReference>
<protein>
    <recommendedName>
        <fullName evidence="1">Holliday junction DNA helicase RuvA C-terminal domain-containing protein</fullName>
    </recommendedName>
</protein>
<dbReference type="CDD" id="cd14332">
    <property type="entry name" value="UBA_RuvA_C"/>
    <property type="match status" value="1"/>
</dbReference>
<dbReference type="GO" id="GO:0009379">
    <property type="term" value="C:Holliday junction helicase complex"/>
    <property type="evidence" value="ECO:0007669"/>
    <property type="project" value="InterPro"/>
</dbReference>
<dbReference type="InterPro" id="IPR036267">
    <property type="entry name" value="RuvA_C_sf"/>
</dbReference>
<evidence type="ECO:0000313" key="2">
    <source>
        <dbReference type="EMBL" id="SVB03718.1"/>
    </source>
</evidence>
<dbReference type="GO" id="GO:0005524">
    <property type="term" value="F:ATP binding"/>
    <property type="evidence" value="ECO:0007669"/>
    <property type="project" value="InterPro"/>
</dbReference>
<dbReference type="Gene3D" id="1.10.8.10">
    <property type="entry name" value="DNA helicase RuvA subunit, C-terminal domain"/>
    <property type="match status" value="1"/>
</dbReference>
<reference evidence="2" key="1">
    <citation type="submission" date="2018-05" db="EMBL/GenBank/DDBJ databases">
        <authorList>
            <person name="Lanie J.A."/>
            <person name="Ng W.-L."/>
            <person name="Kazmierczak K.M."/>
            <person name="Andrzejewski T.M."/>
            <person name="Davidsen T.M."/>
            <person name="Wayne K.J."/>
            <person name="Tettelin H."/>
            <person name="Glass J.I."/>
            <person name="Rusch D."/>
            <person name="Podicherti R."/>
            <person name="Tsui H.-C.T."/>
            <person name="Winkler M.E."/>
        </authorList>
    </citation>
    <scope>NUCLEOTIDE SEQUENCE</scope>
</reference>
<dbReference type="SUPFAM" id="SSF46929">
    <property type="entry name" value="DNA helicase RuvA subunit, C-terminal domain"/>
    <property type="match status" value="1"/>
</dbReference>
<evidence type="ECO:0000259" key="1">
    <source>
        <dbReference type="Pfam" id="PF07499"/>
    </source>
</evidence>